<keyword evidence="4" id="KW-1185">Reference proteome</keyword>
<feature type="domain" description="C-type lectin" evidence="2">
    <location>
        <begin position="33"/>
        <end position="153"/>
    </location>
</feature>
<comment type="caution">
    <text evidence="3">The sequence shown here is derived from an EMBL/GenBank/DDBJ whole genome shotgun (WGS) entry which is preliminary data.</text>
</comment>
<dbReference type="Proteomes" id="UP001642540">
    <property type="component" value="Unassembled WGS sequence"/>
</dbReference>
<dbReference type="EMBL" id="CAXLJM020000144">
    <property type="protein sequence ID" value="CAL8140993.1"/>
    <property type="molecule type" value="Genomic_DNA"/>
</dbReference>
<evidence type="ECO:0000259" key="2">
    <source>
        <dbReference type="PROSITE" id="PS50041"/>
    </source>
</evidence>
<dbReference type="Gene3D" id="3.10.100.10">
    <property type="entry name" value="Mannose-Binding Protein A, subunit A"/>
    <property type="match status" value="1"/>
</dbReference>
<sequence length="157" mass="17426">MEATRVGQLFLLFVIFATVYSAWTDLGSYPANGAGKRFWADSTQARTWDESVTFCKEVGPAFVLTTGLSNDEVRHLGGKYNKDTFTGTHWIAAVSAKPPASMAWSSSQDTSVGDLGYDWKELVVEPLCGAFYADETPYFRQLNCTLKYKTICHEPVT</sequence>
<evidence type="ECO:0000313" key="4">
    <source>
        <dbReference type="Proteomes" id="UP001642540"/>
    </source>
</evidence>
<organism evidence="3 4">
    <name type="scientific">Orchesella dallaii</name>
    <dbReference type="NCBI Taxonomy" id="48710"/>
    <lineage>
        <taxon>Eukaryota</taxon>
        <taxon>Metazoa</taxon>
        <taxon>Ecdysozoa</taxon>
        <taxon>Arthropoda</taxon>
        <taxon>Hexapoda</taxon>
        <taxon>Collembola</taxon>
        <taxon>Entomobryomorpha</taxon>
        <taxon>Entomobryoidea</taxon>
        <taxon>Orchesellidae</taxon>
        <taxon>Orchesellinae</taxon>
        <taxon>Orchesella</taxon>
    </lineage>
</organism>
<feature type="signal peptide" evidence="1">
    <location>
        <begin position="1"/>
        <end position="21"/>
    </location>
</feature>
<reference evidence="3 4" key="1">
    <citation type="submission" date="2024-08" db="EMBL/GenBank/DDBJ databases">
        <authorList>
            <person name="Cucini C."/>
            <person name="Frati F."/>
        </authorList>
    </citation>
    <scope>NUCLEOTIDE SEQUENCE [LARGE SCALE GENOMIC DNA]</scope>
</reference>
<gene>
    <name evidence="3" type="ORF">ODALV1_LOCUS28521</name>
</gene>
<evidence type="ECO:0000256" key="1">
    <source>
        <dbReference type="SAM" id="SignalP"/>
    </source>
</evidence>
<dbReference type="PROSITE" id="PS50041">
    <property type="entry name" value="C_TYPE_LECTIN_2"/>
    <property type="match status" value="1"/>
</dbReference>
<protein>
    <recommendedName>
        <fullName evidence="2">C-type lectin domain-containing protein</fullName>
    </recommendedName>
</protein>
<dbReference type="SUPFAM" id="SSF56436">
    <property type="entry name" value="C-type lectin-like"/>
    <property type="match status" value="1"/>
</dbReference>
<feature type="chain" id="PRO_5045396365" description="C-type lectin domain-containing protein" evidence="1">
    <location>
        <begin position="22"/>
        <end position="157"/>
    </location>
</feature>
<accession>A0ABP1S105</accession>
<dbReference type="InterPro" id="IPR016186">
    <property type="entry name" value="C-type_lectin-like/link_sf"/>
</dbReference>
<proteinExistence type="predicted"/>
<name>A0ABP1S105_9HEXA</name>
<dbReference type="InterPro" id="IPR001304">
    <property type="entry name" value="C-type_lectin-like"/>
</dbReference>
<evidence type="ECO:0000313" key="3">
    <source>
        <dbReference type="EMBL" id="CAL8140993.1"/>
    </source>
</evidence>
<keyword evidence="1" id="KW-0732">Signal</keyword>
<dbReference type="InterPro" id="IPR016187">
    <property type="entry name" value="CTDL_fold"/>
</dbReference>